<evidence type="ECO:0000313" key="3">
    <source>
        <dbReference type="Proteomes" id="UP000011087"/>
    </source>
</evidence>
<keyword evidence="3" id="KW-1185">Reference proteome</keyword>
<dbReference type="PaxDb" id="55529-EKX48792"/>
<evidence type="ECO:0000313" key="1">
    <source>
        <dbReference type="EMBL" id="EKX48792.1"/>
    </source>
</evidence>
<accession>L1JKG6</accession>
<dbReference type="RefSeq" id="XP_005835772.1">
    <property type="nucleotide sequence ID" value="XM_005835715.1"/>
</dbReference>
<proteinExistence type="predicted"/>
<dbReference type="Proteomes" id="UP000011087">
    <property type="component" value="Unassembled WGS sequence"/>
</dbReference>
<dbReference type="InterPro" id="IPR023614">
    <property type="entry name" value="Porin_dom_sf"/>
</dbReference>
<reference evidence="1 3" key="1">
    <citation type="journal article" date="2012" name="Nature">
        <title>Algal genomes reveal evolutionary mosaicism and the fate of nucleomorphs.</title>
        <authorList>
            <consortium name="DOE Joint Genome Institute"/>
            <person name="Curtis B.A."/>
            <person name="Tanifuji G."/>
            <person name="Burki F."/>
            <person name="Gruber A."/>
            <person name="Irimia M."/>
            <person name="Maruyama S."/>
            <person name="Arias M.C."/>
            <person name="Ball S.G."/>
            <person name="Gile G.H."/>
            <person name="Hirakawa Y."/>
            <person name="Hopkins J.F."/>
            <person name="Kuo A."/>
            <person name="Rensing S.A."/>
            <person name="Schmutz J."/>
            <person name="Symeonidi A."/>
            <person name="Elias M."/>
            <person name="Eveleigh R.J."/>
            <person name="Herman E.K."/>
            <person name="Klute M.J."/>
            <person name="Nakayama T."/>
            <person name="Obornik M."/>
            <person name="Reyes-Prieto A."/>
            <person name="Armbrust E.V."/>
            <person name="Aves S.J."/>
            <person name="Beiko R.G."/>
            <person name="Coutinho P."/>
            <person name="Dacks J.B."/>
            <person name="Durnford D.G."/>
            <person name="Fast N.M."/>
            <person name="Green B.R."/>
            <person name="Grisdale C.J."/>
            <person name="Hempel F."/>
            <person name="Henrissat B."/>
            <person name="Hoppner M.P."/>
            <person name="Ishida K."/>
            <person name="Kim E."/>
            <person name="Koreny L."/>
            <person name="Kroth P.G."/>
            <person name="Liu Y."/>
            <person name="Malik S.B."/>
            <person name="Maier U.G."/>
            <person name="McRose D."/>
            <person name="Mock T."/>
            <person name="Neilson J.A."/>
            <person name="Onodera N.T."/>
            <person name="Poole A.M."/>
            <person name="Pritham E.J."/>
            <person name="Richards T.A."/>
            <person name="Rocap G."/>
            <person name="Roy S.W."/>
            <person name="Sarai C."/>
            <person name="Schaack S."/>
            <person name="Shirato S."/>
            <person name="Slamovits C.H."/>
            <person name="Spencer D.F."/>
            <person name="Suzuki S."/>
            <person name="Worden A.Z."/>
            <person name="Zauner S."/>
            <person name="Barry K."/>
            <person name="Bell C."/>
            <person name="Bharti A.K."/>
            <person name="Crow J.A."/>
            <person name="Grimwood J."/>
            <person name="Kramer R."/>
            <person name="Lindquist E."/>
            <person name="Lucas S."/>
            <person name="Salamov A."/>
            <person name="McFadden G.I."/>
            <person name="Lane C.E."/>
            <person name="Keeling P.J."/>
            <person name="Gray M.W."/>
            <person name="Grigoriev I.V."/>
            <person name="Archibald J.M."/>
        </authorList>
    </citation>
    <scope>NUCLEOTIDE SEQUENCE</scope>
    <source>
        <strain evidence="1 3">CCMP2712</strain>
    </source>
</reference>
<sequence length="335" mass="37780">MAPFVFASIGKEGRKILEEDFKVDGIKFIAVKSGESDELHTGSKTALELDLNEQTLMGTFEFHRKFAEDKFSTVFSCIGPSAYFKLPNRHAFMTSMQPIFKHRRPIDFYISGRPASLEFMMKRAEGHVELNLNLLHERCSAMTKYVPSTSNFMLSFASMTRWMNATLSVGLKTVFQGRMFANTTVATEVGYHDLTAELKYANIADKHKRQKFVGTLHGNFPYRVEPALSLCYTVDAESAMFNVAAAMLYKISSTSWVKVRTIDMKKMAVAVSTQLSPSCTVKCVTRFEFRRPFTGINKLQYGMEAKIDISEVSKLDRFVNVLQMVAVCGGLLCML</sequence>
<dbReference type="EMBL" id="JH992984">
    <property type="protein sequence ID" value="EKX48792.1"/>
    <property type="molecule type" value="Genomic_DNA"/>
</dbReference>
<dbReference type="AlphaFoldDB" id="L1JKG6"/>
<reference evidence="3" key="2">
    <citation type="submission" date="2012-11" db="EMBL/GenBank/DDBJ databases">
        <authorList>
            <person name="Kuo A."/>
            <person name="Curtis B.A."/>
            <person name="Tanifuji G."/>
            <person name="Burki F."/>
            <person name="Gruber A."/>
            <person name="Irimia M."/>
            <person name="Maruyama S."/>
            <person name="Arias M.C."/>
            <person name="Ball S.G."/>
            <person name="Gile G.H."/>
            <person name="Hirakawa Y."/>
            <person name="Hopkins J.F."/>
            <person name="Rensing S.A."/>
            <person name="Schmutz J."/>
            <person name="Symeonidi A."/>
            <person name="Elias M."/>
            <person name="Eveleigh R.J."/>
            <person name="Herman E.K."/>
            <person name="Klute M.J."/>
            <person name="Nakayama T."/>
            <person name="Obornik M."/>
            <person name="Reyes-Prieto A."/>
            <person name="Armbrust E.V."/>
            <person name="Aves S.J."/>
            <person name="Beiko R.G."/>
            <person name="Coutinho P."/>
            <person name="Dacks J.B."/>
            <person name="Durnford D.G."/>
            <person name="Fast N.M."/>
            <person name="Green B.R."/>
            <person name="Grisdale C."/>
            <person name="Hempe F."/>
            <person name="Henrissat B."/>
            <person name="Hoppner M.P."/>
            <person name="Ishida K.-I."/>
            <person name="Kim E."/>
            <person name="Koreny L."/>
            <person name="Kroth P.G."/>
            <person name="Liu Y."/>
            <person name="Malik S.-B."/>
            <person name="Maier U.G."/>
            <person name="McRose D."/>
            <person name="Mock T."/>
            <person name="Neilson J.A."/>
            <person name="Onodera N.T."/>
            <person name="Poole A.M."/>
            <person name="Pritham E.J."/>
            <person name="Richards T.A."/>
            <person name="Rocap G."/>
            <person name="Roy S.W."/>
            <person name="Sarai C."/>
            <person name="Schaack S."/>
            <person name="Shirato S."/>
            <person name="Slamovits C.H."/>
            <person name="Spencer D.F."/>
            <person name="Suzuki S."/>
            <person name="Worden A.Z."/>
            <person name="Zauner S."/>
            <person name="Barry K."/>
            <person name="Bell C."/>
            <person name="Bharti A.K."/>
            <person name="Crow J.A."/>
            <person name="Grimwood J."/>
            <person name="Kramer R."/>
            <person name="Lindquist E."/>
            <person name="Lucas S."/>
            <person name="Salamov A."/>
            <person name="McFadden G.I."/>
            <person name="Lane C.E."/>
            <person name="Keeling P.J."/>
            <person name="Gray M.W."/>
            <person name="Grigoriev I.V."/>
            <person name="Archibald J.M."/>
        </authorList>
    </citation>
    <scope>NUCLEOTIDE SEQUENCE</scope>
    <source>
        <strain evidence="3">CCMP2712</strain>
    </source>
</reference>
<reference evidence="2" key="3">
    <citation type="submission" date="2015-06" db="UniProtKB">
        <authorList>
            <consortium name="EnsemblProtists"/>
        </authorList>
    </citation>
    <scope>IDENTIFICATION</scope>
</reference>
<gene>
    <name evidence="1" type="ORF">GUITHDRAFT_105419</name>
</gene>
<protein>
    <submittedName>
        <fullName evidence="1 2">Uncharacterized protein</fullName>
    </submittedName>
</protein>
<organism evidence="1">
    <name type="scientific">Guillardia theta (strain CCMP2712)</name>
    <name type="common">Cryptophyte</name>
    <dbReference type="NCBI Taxonomy" id="905079"/>
    <lineage>
        <taxon>Eukaryota</taxon>
        <taxon>Cryptophyceae</taxon>
        <taxon>Pyrenomonadales</taxon>
        <taxon>Geminigeraceae</taxon>
        <taxon>Guillardia</taxon>
    </lineage>
</organism>
<dbReference type="EnsemblProtists" id="EKX48792">
    <property type="protein sequence ID" value="EKX48792"/>
    <property type="gene ID" value="GUITHDRAFT_105419"/>
</dbReference>
<dbReference type="GeneID" id="17305468"/>
<dbReference type="KEGG" id="gtt:GUITHDRAFT_105419"/>
<dbReference type="HOGENOM" id="CLU_830147_0_0_1"/>
<name>L1JKG6_GUITC</name>
<evidence type="ECO:0000313" key="2">
    <source>
        <dbReference type="EnsemblProtists" id="EKX48792"/>
    </source>
</evidence>
<dbReference type="Gene3D" id="2.40.160.10">
    <property type="entry name" value="Porin"/>
    <property type="match status" value="1"/>
</dbReference>